<comment type="similarity">
    <text evidence="2 12">Belongs to the type IA topoisomerase family.</text>
</comment>
<dbReference type="EC" id="5.6.2.1" evidence="3 12"/>
<dbReference type="GeneID" id="28980920"/>
<evidence type="ECO:0000256" key="5">
    <source>
        <dbReference type="ARBA" id="ARBA00022723"/>
    </source>
</evidence>
<feature type="domain" description="Toprim" evidence="15">
    <location>
        <begin position="2"/>
        <end position="151"/>
    </location>
</feature>
<dbReference type="InterPro" id="IPR001878">
    <property type="entry name" value="Znf_CCHC"/>
</dbReference>
<dbReference type="Pfam" id="PF06839">
    <property type="entry name" value="Zn_ribbon_GRF"/>
    <property type="match status" value="2"/>
</dbReference>
<reference evidence="18 19" key="1">
    <citation type="submission" date="2015-03" db="EMBL/GenBank/DDBJ databases">
        <title>Genomics and transcriptomics of the oil-accumulating basidiomycete yeast T. oleaginosus allow insights into substrate utilization and the diverse evolutionary trajectories of mating systems in fungi.</title>
        <authorList>
            <consortium name="DOE Joint Genome Institute"/>
            <person name="Kourist R."/>
            <person name="Kracht O."/>
            <person name="Bracharz F."/>
            <person name="Lipzen A."/>
            <person name="Nolan M."/>
            <person name="Ohm R."/>
            <person name="Grigoriev I."/>
            <person name="Sun S."/>
            <person name="Heitman J."/>
            <person name="Bruck T."/>
            <person name="Nowrousian M."/>
        </authorList>
    </citation>
    <scope>NUCLEOTIDE SEQUENCE [LARGE SCALE GENOMIC DNA]</scope>
    <source>
        <strain evidence="18 19">IBC0246</strain>
    </source>
</reference>
<feature type="domain" description="GRF-type" evidence="16">
    <location>
        <begin position="736"/>
        <end position="778"/>
    </location>
</feature>
<evidence type="ECO:0000256" key="9">
    <source>
        <dbReference type="ARBA" id="ARBA00023125"/>
    </source>
</evidence>
<dbReference type="OrthoDB" id="430051at2759"/>
<dbReference type="GO" id="GO:0003677">
    <property type="term" value="F:DNA binding"/>
    <property type="evidence" value="ECO:0007669"/>
    <property type="project" value="UniProtKB-KW"/>
</dbReference>
<dbReference type="PROSITE" id="PS52039">
    <property type="entry name" value="TOPO_IA_2"/>
    <property type="match status" value="1"/>
</dbReference>
<dbReference type="PROSITE" id="PS51999">
    <property type="entry name" value="ZF_GRF"/>
    <property type="match status" value="2"/>
</dbReference>
<dbReference type="Gene3D" id="4.10.60.10">
    <property type="entry name" value="Zinc finger, CCHC-type"/>
    <property type="match status" value="1"/>
</dbReference>
<evidence type="ECO:0000256" key="11">
    <source>
        <dbReference type="PROSITE-ProRule" id="PRU00047"/>
    </source>
</evidence>
<evidence type="ECO:0000259" key="16">
    <source>
        <dbReference type="PROSITE" id="PS51999"/>
    </source>
</evidence>
<dbReference type="SUPFAM" id="SSF57756">
    <property type="entry name" value="Retrovirus zinc finger-like domains"/>
    <property type="match status" value="1"/>
</dbReference>
<dbReference type="CDD" id="cd00186">
    <property type="entry name" value="TOP1Ac"/>
    <property type="match status" value="1"/>
</dbReference>
<dbReference type="InterPro" id="IPR013497">
    <property type="entry name" value="Topo_IA_cen"/>
</dbReference>
<dbReference type="PROSITE" id="PS50158">
    <property type="entry name" value="ZF_CCHC"/>
    <property type="match status" value="1"/>
</dbReference>
<dbReference type="InterPro" id="IPR034144">
    <property type="entry name" value="TOPRIM_TopoIII"/>
</dbReference>
<dbReference type="Gene3D" id="1.10.290.10">
    <property type="entry name" value="Topoisomerase I, domain 4"/>
    <property type="match status" value="1"/>
</dbReference>
<keyword evidence="4" id="KW-0507">mRNA processing</keyword>
<dbReference type="GO" id="GO:0006310">
    <property type="term" value="P:DNA recombination"/>
    <property type="evidence" value="ECO:0007669"/>
    <property type="project" value="TreeGrafter"/>
</dbReference>
<dbReference type="FunFam" id="1.10.290.10:FF:000001">
    <property type="entry name" value="DNA topoisomerase"/>
    <property type="match status" value="1"/>
</dbReference>
<dbReference type="Pfam" id="PF01751">
    <property type="entry name" value="Toprim"/>
    <property type="match status" value="1"/>
</dbReference>
<dbReference type="GO" id="GO:0003917">
    <property type="term" value="F:DNA topoisomerase type I (single strand cut, ATP-independent) activity"/>
    <property type="evidence" value="ECO:0007669"/>
    <property type="project" value="UniProtKB-EC"/>
</dbReference>
<dbReference type="InterPro" id="IPR003601">
    <property type="entry name" value="Topo_IA_2"/>
</dbReference>
<evidence type="ECO:0000256" key="1">
    <source>
        <dbReference type="ARBA" id="ARBA00000213"/>
    </source>
</evidence>
<dbReference type="SUPFAM" id="SSF56712">
    <property type="entry name" value="Prokaryotic type I DNA topoisomerase"/>
    <property type="match status" value="1"/>
</dbReference>
<keyword evidence="5" id="KW-0479">Metal-binding</keyword>
<keyword evidence="7" id="KW-0862">Zinc</keyword>
<dbReference type="InterPro" id="IPR006171">
    <property type="entry name" value="TOPRIM_dom"/>
</dbReference>
<evidence type="ECO:0000256" key="7">
    <source>
        <dbReference type="ARBA" id="ARBA00022833"/>
    </source>
</evidence>
<accession>A0A0J0XQB8</accession>
<keyword evidence="19" id="KW-1185">Reference proteome</keyword>
<keyword evidence="6 11" id="KW-0863">Zinc-finger</keyword>
<dbReference type="SMART" id="SM00343">
    <property type="entry name" value="ZnF_C2HC"/>
    <property type="match status" value="1"/>
</dbReference>
<dbReference type="Gene3D" id="3.40.50.140">
    <property type="match status" value="1"/>
</dbReference>
<dbReference type="AlphaFoldDB" id="A0A0J0XQB8"/>
<dbReference type="STRING" id="879819.A0A0J0XQB8"/>
<dbReference type="InterPro" id="IPR010666">
    <property type="entry name" value="Znf_GRF"/>
</dbReference>
<dbReference type="GO" id="GO:0006265">
    <property type="term" value="P:DNA topological change"/>
    <property type="evidence" value="ECO:0007669"/>
    <property type="project" value="InterPro"/>
</dbReference>
<dbReference type="GO" id="GO:0006281">
    <property type="term" value="P:DNA repair"/>
    <property type="evidence" value="ECO:0007669"/>
    <property type="project" value="TreeGrafter"/>
</dbReference>
<dbReference type="InterPro" id="IPR023406">
    <property type="entry name" value="Topo_IA_AS"/>
</dbReference>
<dbReference type="Pfam" id="PF01131">
    <property type="entry name" value="Topoisom_bac"/>
    <property type="match status" value="1"/>
</dbReference>
<feature type="domain" description="CCHC-type" evidence="14">
    <location>
        <begin position="872"/>
        <end position="887"/>
    </location>
</feature>
<evidence type="ECO:0000256" key="2">
    <source>
        <dbReference type="ARBA" id="ARBA00009446"/>
    </source>
</evidence>
<dbReference type="GO" id="GO:0031422">
    <property type="term" value="C:RecQ family helicase-topoisomerase III complex"/>
    <property type="evidence" value="ECO:0007669"/>
    <property type="project" value="TreeGrafter"/>
</dbReference>
<dbReference type="SMART" id="SM00493">
    <property type="entry name" value="TOPRIM"/>
    <property type="match status" value="1"/>
</dbReference>
<dbReference type="InterPro" id="IPR013826">
    <property type="entry name" value="Topo_IA_cen_sub3"/>
</dbReference>
<keyword evidence="10 12" id="KW-0413">Isomerase</keyword>
<dbReference type="PROSITE" id="PS50880">
    <property type="entry name" value="TOPRIM"/>
    <property type="match status" value="1"/>
</dbReference>
<name>A0A0J0XQB8_9TREE</name>
<comment type="function">
    <text evidence="12">Introduces a single-strand break via transesterification at a target site in duplex DNA. Releases the supercoiling and torsional tension of DNA introduced during the DNA replication and transcription by transiently cleaving and rejoining one strand of the DNA duplex. The scissile phosphodiester is attacked by the catalytic tyrosine of the enzyme, resulting in the formation of a DNA-(5'-phosphotyrosyl)-enzyme intermediate and the expulsion of a 3'-OH DNA strand.</text>
</comment>
<dbReference type="InterPro" id="IPR013825">
    <property type="entry name" value="Topo_IA_cen_sub2"/>
</dbReference>
<organism evidence="18 19">
    <name type="scientific">Cutaneotrichosporon oleaginosum</name>
    <dbReference type="NCBI Taxonomy" id="879819"/>
    <lineage>
        <taxon>Eukaryota</taxon>
        <taxon>Fungi</taxon>
        <taxon>Dikarya</taxon>
        <taxon>Basidiomycota</taxon>
        <taxon>Agaricomycotina</taxon>
        <taxon>Tremellomycetes</taxon>
        <taxon>Trichosporonales</taxon>
        <taxon>Trichosporonaceae</taxon>
        <taxon>Cutaneotrichosporon</taxon>
    </lineage>
</organism>
<dbReference type="InterPro" id="IPR000380">
    <property type="entry name" value="Topo_IA"/>
</dbReference>
<dbReference type="GO" id="GO:0005634">
    <property type="term" value="C:nucleus"/>
    <property type="evidence" value="ECO:0007669"/>
    <property type="project" value="TreeGrafter"/>
</dbReference>
<evidence type="ECO:0000256" key="10">
    <source>
        <dbReference type="ARBA" id="ARBA00023235"/>
    </source>
</evidence>
<evidence type="ECO:0000259" key="14">
    <source>
        <dbReference type="PROSITE" id="PS50158"/>
    </source>
</evidence>
<evidence type="ECO:0000259" key="15">
    <source>
        <dbReference type="PROSITE" id="PS50880"/>
    </source>
</evidence>
<feature type="compositionally biased region" description="Gly residues" evidence="13">
    <location>
        <begin position="656"/>
        <end position="665"/>
    </location>
</feature>
<gene>
    <name evidence="18" type="ORF">CC85DRAFT_244382</name>
</gene>
<dbReference type="PANTHER" id="PTHR11390">
    <property type="entry name" value="PROKARYOTIC DNA TOPOISOMERASE"/>
    <property type="match status" value="1"/>
</dbReference>
<dbReference type="InterPro" id="IPR036875">
    <property type="entry name" value="Znf_CCHC_sf"/>
</dbReference>
<dbReference type="InterPro" id="IPR013824">
    <property type="entry name" value="Topo_IA_cen_sub1"/>
</dbReference>
<dbReference type="EMBL" id="KQ087196">
    <property type="protein sequence ID" value="KLT43316.1"/>
    <property type="molecule type" value="Genomic_DNA"/>
</dbReference>
<sequence>MRVLCVAEKPSIAKELARILSRGHFDNRAGMHKYCRNFDFPYRLPPPLGDNRDCQFTVTSVLGHLTETDFGDDFRRWSSCDPFALFDAPVETRVTSDLRQLERNLQKEARNADILMIWTDCDREGEHIGHEVVEVCRAVNNRLRVRRARFSAIIDAQIHNACRQADDLDMRMVNAVAVRQVLDLRIGAAFTRLMTMTLQTRIPESFEKKVVSYGPCQFPTLGFVVDQYNRVQSFVPEAFWYIEVTTMREFEDEDEPVEVKFAWRRNHLFDFDIALDLAKETVERPMATVIKVETKPTTKRKPYPLTTVELQKSGSRLLGMTPKRVLDLAEKLYQKGFLSYPRTETDEYDRQFDFMSLIQKQTHDTAWAAYAQKLLDGDFERPRNGRKNDKAHPPIHPTAAALNVDADERRVYEFVTRRFLASCSSDAKGKETSVEIVIAGEYFSTSGLIILERNYLEIYPYDKWAGKKLPDFQPNEQFIPDSCNLLEGSTSKPKLLTEADLVGLMDRNGIGTDATIAEHIAKVIEREYVIAKKEGKENFLVPSTLGVGLVEGYNAIGFDRSLSKPHLRRETEHRLVLICEGQQTKAEVLSTSVEEYKEVYVKARRDFDTVVNIVAEYLNGEGEAQRALRDAAHGGRRGARGGARGTGTRGAAARGAGHGGGGAAGGRRARQDSDNDDDDSDSGPTPGGGRGRGSTRARGARGGATRGRGARSTGDGDGPAAKRPRKEANDDHPPDCSCDLPAVSRTAGPSTANAGRQFYACSKPRGEQCDFFVWADDGGSATVSAPARPQAQRQRSTATAARGSRTARCHCGLEAATGVTGSGPNEGRAYRGCPNTRNARCGFFEWADDDGEDAAGRMPPRGGGGGGPTNACFKCNEPGHWASNCPNA</sequence>
<dbReference type="InterPro" id="IPR003602">
    <property type="entry name" value="Topo_IA_DNA-bd_dom"/>
</dbReference>
<dbReference type="PROSITE" id="PS00396">
    <property type="entry name" value="TOPO_IA_1"/>
    <property type="match status" value="1"/>
</dbReference>
<dbReference type="SMART" id="SM00437">
    <property type="entry name" value="TOP1Ac"/>
    <property type="match status" value="1"/>
</dbReference>
<feature type="domain" description="Topo IA-type catalytic" evidence="17">
    <location>
        <begin position="169"/>
        <end position="600"/>
    </location>
</feature>
<keyword evidence="8 12" id="KW-0799">Topoisomerase</keyword>
<dbReference type="RefSeq" id="XP_018279807.1">
    <property type="nucleotide sequence ID" value="XM_018420317.1"/>
</dbReference>
<evidence type="ECO:0000256" key="13">
    <source>
        <dbReference type="SAM" id="MobiDB-lite"/>
    </source>
</evidence>
<evidence type="ECO:0000256" key="8">
    <source>
        <dbReference type="ARBA" id="ARBA00023029"/>
    </source>
</evidence>
<feature type="region of interest" description="Disordered" evidence="13">
    <location>
        <begin position="628"/>
        <end position="751"/>
    </location>
</feature>
<dbReference type="InterPro" id="IPR023405">
    <property type="entry name" value="Topo_IA_core_domain"/>
</dbReference>
<proteinExistence type="inferred from homology"/>
<evidence type="ECO:0000256" key="6">
    <source>
        <dbReference type="ARBA" id="ARBA00022771"/>
    </source>
</evidence>
<evidence type="ECO:0000256" key="4">
    <source>
        <dbReference type="ARBA" id="ARBA00022664"/>
    </source>
</evidence>
<dbReference type="PANTHER" id="PTHR11390:SF21">
    <property type="entry name" value="DNA TOPOISOMERASE 3-ALPHA"/>
    <property type="match status" value="1"/>
</dbReference>
<evidence type="ECO:0000313" key="18">
    <source>
        <dbReference type="EMBL" id="KLT43316.1"/>
    </source>
</evidence>
<dbReference type="Gene3D" id="1.10.460.10">
    <property type="entry name" value="Topoisomerase I, domain 2"/>
    <property type="match status" value="1"/>
</dbReference>
<feature type="domain" description="GRF-type" evidence="16">
    <location>
        <begin position="809"/>
        <end position="850"/>
    </location>
</feature>
<comment type="catalytic activity">
    <reaction evidence="1 12">
        <text>ATP-independent breakage of single-stranded DNA, followed by passage and rejoining.</text>
        <dbReference type="EC" id="5.6.2.1"/>
    </reaction>
</comment>
<dbReference type="Proteomes" id="UP000053611">
    <property type="component" value="Unassembled WGS sequence"/>
</dbReference>
<dbReference type="CDD" id="cd03362">
    <property type="entry name" value="TOPRIM_TopoIA_TopoIII"/>
    <property type="match status" value="1"/>
</dbReference>
<dbReference type="PRINTS" id="PR00417">
    <property type="entry name" value="PRTPISMRASEI"/>
</dbReference>
<dbReference type="Gene3D" id="2.70.20.10">
    <property type="entry name" value="Topoisomerase I, domain 3"/>
    <property type="match status" value="1"/>
</dbReference>
<keyword evidence="9 12" id="KW-0238">DNA-binding</keyword>
<dbReference type="GO" id="GO:0008270">
    <property type="term" value="F:zinc ion binding"/>
    <property type="evidence" value="ECO:0007669"/>
    <property type="project" value="UniProtKB-KW"/>
</dbReference>
<evidence type="ECO:0000256" key="3">
    <source>
        <dbReference type="ARBA" id="ARBA00012891"/>
    </source>
</evidence>
<evidence type="ECO:0000313" key="19">
    <source>
        <dbReference type="Proteomes" id="UP000053611"/>
    </source>
</evidence>
<dbReference type="GO" id="GO:0006397">
    <property type="term" value="P:mRNA processing"/>
    <property type="evidence" value="ECO:0007669"/>
    <property type="project" value="UniProtKB-KW"/>
</dbReference>
<dbReference type="FunFam" id="3.40.50.140:FF:000005">
    <property type="entry name" value="DNA topoisomerase"/>
    <property type="match status" value="1"/>
</dbReference>
<evidence type="ECO:0000259" key="17">
    <source>
        <dbReference type="PROSITE" id="PS52039"/>
    </source>
</evidence>
<dbReference type="Pfam" id="PF00098">
    <property type="entry name" value="zf-CCHC"/>
    <property type="match status" value="1"/>
</dbReference>
<protein>
    <recommendedName>
        <fullName evidence="3 12">DNA topoisomerase</fullName>
        <ecNumber evidence="3 12">5.6.2.1</ecNumber>
    </recommendedName>
</protein>
<dbReference type="SMART" id="SM00436">
    <property type="entry name" value="TOP1Bc"/>
    <property type="match status" value="1"/>
</dbReference>
<evidence type="ECO:0000256" key="12">
    <source>
        <dbReference type="RuleBase" id="RU362092"/>
    </source>
</evidence>